<proteinExistence type="predicted"/>
<gene>
    <name evidence="1" type="ORF">GOP47_0002535</name>
</gene>
<sequence length="68" mass="7625">MGTRLFMETCKEIVFVGGAQALQRRSLPCHFLSCSRLWEALLVSVKIAISFWNLACLDKKTNVILPVA</sequence>
<dbReference type="AlphaFoldDB" id="A0A9D4ZRC3"/>
<reference evidence="1" key="1">
    <citation type="submission" date="2021-01" db="EMBL/GenBank/DDBJ databases">
        <title>Adiantum capillus-veneris genome.</title>
        <authorList>
            <person name="Fang Y."/>
            <person name="Liao Q."/>
        </authorList>
    </citation>
    <scope>NUCLEOTIDE SEQUENCE</scope>
    <source>
        <strain evidence="1">H3</strain>
        <tissue evidence="1">Leaf</tissue>
    </source>
</reference>
<dbReference type="Proteomes" id="UP000886520">
    <property type="component" value="Chromosome 3"/>
</dbReference>
<protein>
    <submittedName>
        <fullName evidence="1">Uncharacterized protein</fullName>
    </submittedName>
</protein>
<comment type="caution">
    <text evidence="1">The sequence shown here is derived from an EMBL/GenBank/DDBJ whole genome shotgun (WGS) entry which is preliminary data.</text>
</comment>
<dbReference type="EMBL" id="JABFUD020000002">
    <property type="protein sequence ID" value="KAI5082792.1"/>
    <property type="molecule type" value="Genomic_DNA"/>
</dbReference>
<organism evidence="1 2">
    <name type="scientific">Adiantum capillus-veneris</name>
    <name type="common">Maidenhair fern</name>
    <dbReference type="NCBI Taxonomy" id="13818"/>
    <lineage>
        <taxon>Eukaryota</taxon>
        <taxon>Viridiplantae</taxon>
        <taxon>Streptophyta</taxon>
        <taxon>Embryophyta</taxon>
        <taxon>Tracheophyta</taxon>
        <taxon>Polypodiopsida</taxon>
        <taxon>Polypodiidae</taxon>
        <taxon>Polypodiales</taxon>
        <taxon>Pteridineae</taxon>
        <taxon>Pteridaceae</taxon>
        <taxon>Vittarioideae</taxon>
        <taxon>Adiantum</taxon>
    </lineage>
</organism>
<evidence type="ECO:0000313" key="1">
    <source>
        <dbReference type="EMBL" id="KAI5082792.1"/>
    </source>
</evidence>
<accession>A0A9D4ZRC3</accession>
<name>A0A9D4ZRC3_ADICA</name>
<keyword evidence="2" id="KW-1185">Reference proteome</keyword>
<evidence type="ECO:0000313" key="2">
    <source>
        <dbReference type="Proteomes" id="UP000886520"/>
    </source>
</evidence>